<dbReference type="AlphaFoldDB" id="A0A0D2G5U1"/>
<feature type="domain" description="Heterokaryon incompatibility" evidence="1">
    <location>
        <begin position="235"/>
        <end position="373"/>
    </location>
</feature>
<name>A0A0D2G5U1_9EURO</name>
<accession>A0A0D2G5U1</accession>
<reference evidence="2 3" key="1">
    <citation type="submission" date="2015-01" db="EMBL/GenBank/DDBJ databases">
        <title>The Genome Sequence of Capronia semiimmersa CBS27337.</title>
        <authorList>
            <consortium name="The Broad Institute Genomics Platform"/>
            <person name="Cuomo C."/>
            <person name="de Hoog S."/>
            <person name="Gorbushina A."/>
            <person name="Stielow B."/>
            <person name="Teixiera M."/>
            <person name="Abouelleil A."/>
            <person name="Chapman S.B."/>
            <person name="Priest M."/>
            <person name="Young S.K."/>
            <person name="Wortman J."/>
            <person name="Nusbaum C."/>
            <person name="Birren B."/>
        </authorList>
    </citation>
    <scope>NUCLEOTIDE SEQUENCE [LARGE SCALE GENOMIC DNA]</scope>
    <source>
        <strain evidence="2 3">CBS 27337</strain>
    </source>
</reference>
<dbReference type="InterPro" id="IPR010730">
    <property type="entry name" value="HET"/>
</dbReference>
<dbReference type="EMBL" id="KN846959">
    <property type="protein sequence ID" value="KIW67364.1"/>
    <property type="molecule type" value="Genomic_DNA"/>
</dbReference>
<dbReference type="HOGENOM" id="CLU_364081_0_0_1"/>
<dbReference type="Pfam" id="PF06985">
    <property type="entry name" value="HET"/>
    <property type="match status" value="1"/>
</dbReference>
<evidence type="ECO:0000259" key="1">
    <source>
        <dbReference type="Pfam" id="PF06985"/>
    </source>
</evidence>
<evidence type="ECO:0000313" key="3">
    <source>
        <dbReference type="Proteomes" id="UP000054266"/>
    </source>
</evidence>
<protein>
    <recommendedName>
        <fullName evidence="1">Heterokaryon incompatibility domain-containing protein</fullName>
    </recommendedName>
</protein>
<keyword evidence="3" id="KW-1185">Reference proteome</keyword>
<organism evidence="2 3">
    <name type="scientific">Phialophora macrospora</name>
    <dbReference type="NCBI Taxonomy" id="1851006"/>
    <lineage>
        <taxon>Eukaryota</taxon>
        <taxon>Fungi</taxon>
        <taxon>Dikarya</taxon>
        <taxon>Ascomycota</taxon>
        <taxon>Pezizomycotina</taxon>
        <taxon>Eurotiomycetes</taxon>
        <taxon>Chaetothyriomycetidae</taxon>
        <taxon>Chaetothyriales</taxon>
        <taxon>Herpotrichiellaceae</taxon>
        <taxon>Phialophora</taxon>
    </lineage>
</organism>
<gene>
    <name evidence="2" type="ORF">PV04_06625</name>
</gene>
<dbReference type="Proteomes" id="UP000054266">
    <property type="component" value="Unassembled WGS sequence"/>
</dbReference>
<proteinExistence type="predicted"/>
<dbReference type="PANTHER" id="PTHR33112:SF12">
    <property type="entry name" value="HETEROKARYON INCOMPATIBILITY DOMAIN-CONTAINING PROTEIN"/>
    <property type="match status" value="1"/>
</dbReference>
<dbReference type="PANTHER" id="PTHR33112">
    <property type="entry name" value="DOMAIN PROTEIN, PUTATIVE-RELATED"/>
    <property type="match status" value="1"/>
</dbReference>
<evidence type="ECO:0000313" key="2">
    <source>
        <dbReference type="EMBL" id="KIW67364.1"/>
    </source>
</evidence>
<sequence length="752" mass="85484">MPDDRPNVVVRDLHQEEQERLRMVERFQYSSPNDNPTQSFCDRCKLVNFQAVFEFINSQSVLPPTTVAVIGSIHRSMLTSACSCCIFWAQVVFLNKTYPWDKATGCYLQAQTCKAPDSAGESLDSDRAYHRCLKLHCSGPNVKHGDNWRFGPLAEHLVFPAGPTDGSSWAFWNNCAYARRIEQWSIDYTGIIRCLKQCEANHPRCTANKPSSWTTLIDCQADPPILVDESTSRHYVALSYCLGTTKLNIVIRESATGRHVDMDSTPQTIRDAIFVTRRLPWRYLWVDAICIDPRYPSKRQELINKMDSVYSNAQLVLCAMGDHADTGLYGVSTPRSPQPQLNVNGRSLVSTMSTLREVLQNSRWATRCWTYQEALLARRCLFFTPEQCYFVCQTSSAYEVLVEDLPREADSRIDLYALRSTLFRLRGTSKHDLEITEDVREYTVRDLSLDSDFLNGFRGVLRQRELFSLCGVISLPQGGPLEDQDTEGPLWSMRHEIGFAFGLFWAAGDRSFAMTPGQPRTNRRLGFPSWSWLSSRGVVDMTWSNPRDYMHDFSGVDIHASFSVQLGSERTVSLTSEWLHMSSRDELDKALVLRPSEHLQITSHVMKVRFVRPTQPVMLFEYWLDLSGPPAIFALDDSDPGRIGPSCLCSATLHFAAGEHRPIGDQEEIGFDKEAFSDPTLGDRILTNDFELLLLVSHAFEGRQLNYWLILDVQEGLRKRIGTARCPGYRYTDNLDLPESYGVLPKTTITMV</sequence>